<gene>
    <name evidence="1" type="ORF">CRV162</name>
</gene>
<keyword evidence="2" id="KW-1185">Reference proteome</keyword>
<dbReference type="GeneID" id="4363415"/>
<protein>
    <submittedName>
        <fullName evidence="1">Uncharacterized protein</fullName>
    </submittedName>
</protein>
<dbReference type="EMBL" id="DQ356948">
    <property type="protein sequence ID" value="ABJ09053.1"/>
    <property type="molecule type" value="Genomic_DNA"/>
</dbReference>
<name>Q06ZY9_CPRVZ</name>
<organism evidence="1 2">
    <name type="scientific">Nile crocodilepox virus (isolate Crocodylus niloticus/Zimbabwe/Ume/2001)</name>
    <name type="common">CRV</name>
    <dbReference type="NCBI Taxonomy" id="1289473"/>
    <lineage>
        <taxon>Viruses</taxon>
        <taxon>Varidnaviria</taxon>
        <taxon>Bamfordvirae</taxon>
        <taxon>Nucleocytoviricota</taxon>
        <taxon>Pokkesviricetes</taxon>
        <taxon>Chitovirales</taxon>
        <taxon>Poxviridae</taxon>
        <taxon>Chordopoxvirinae</taxon>
        <taxon>Crocodylidpoxvirus</taxon>
        <taxon>Crocodylidpoxvirus nilecrocodilepox</taxon>
        <taxon>Nile crocodilepox virus</taxon>
    </lineage>
</organism>
<sequence length="96" mass="11468">MHPGIALLELRLLIIEYLTAATDLLIRCLRFLIRVLEYLRKRFQNAQRFIEAERKRRRRMAVAVGIVKTAELIQQCCREQRIDARKRARQARKACF</sequence>
<dbReference type="Proteomes" id="UP000011300">
    <property type="component" value="Segment"/>
</dbReference>
<evidence type="ECO:0000313" key="1">
    <source>
        <dbReference type="EMBL" id="ABJ09053.1"/>
    </source>
</evidence>
<accession>Q06ZY9</accession>
<proteinExistence type="predicted"/>
<organismHost>
    <name type="scientific">Crocodylus porosus</name>
    <name type="common">Saltwater crocodile</name>
    <name type="synonym">Estuarine crocodile</name>
    <dbReference type="NCBI Taxonomy" id="8502"/>
</organismHost>
<reference evidence="1 2" key="1">
    <citation type="journal article" date="2006" name="J. Virol.">
        <title>Genome of crocodilepox virus.</title>
        <authorList>
            <person name="Afonso C.L."/>
            <person name="Tulman E.R."/>
            <person name="Delhon G."/>
            <person name="Lu Z."/>
            <person name="Viljoen G.J."/>
            <person name="Wallace D.B."/>
            <person name="Kutish G.F."/>
            <person name="Rock D.L."/>
        </authorList>
    </citation>
    <scope>NUCLEOTIDE SEQUENCE [LARGE SCALE GENOMIC DNA]</scope>
    <source>
        <strain evidence="2">Isolate Crocodylus niloticus/Zimbabwe/Ume/2001</strain>
    </source>
</reference>
<dbReference type="KEGG" id="vg:4363415"/>
<dbReference type="RefSeq" id="YP_784352.1">
    <property type="nucleotide sequence ID" value="NC_008030.1"/>
</dbReference>
<organismHost>
    <name type="scientific">Crocodylus niloticus</name>
    <name type="common">Nile crocodile</name>
    <name type="synonym">African crocodile</name>
    <dbReference type="NCBI Taxonomy" id="8501"/>
</organismHost>
<organismHost>
    <name type="scientific">Crocodylus johnstoni</name>
    <name type="common">Australian freshwater crocodile</name>
    <dbReference type="NCBI Taxonomy" id="184234"/>
</organismHost>
<evidence type="ECO:0000313" key="2">
    <source>
        <dbReference type="Proteomes" id="UP000011300"/>
    </source>
</evidence>